<organism evidence="1 2">
    <name type="scientific">Zizania palustris</name>
    <name type="common">Northern wild rice</name>
    <dbReference type="NCBI Taxonomy" id="103762"/>
    <lineage>
        <taxon>Eukaryota</taxon>
        <taxon>Viridiplantae</taxon>
        <taxon>Streptophyta</taxon>
        <taxon>Embryophyta</taxon>
        <taxon>Tracheophyta</taxon>
        <taxon>Spermatophyta</taxon>
        <taxon>Magnoliopsida</taxon>
        <taxon>Liliopsida</taxon>
        <taxon>Poales</taxon>
        <taxon>Poaceae</taxon>
        <taxon>BOP clade</taxon>
        <taxon>Oryzoideae</taxon>
        <taxon>Oryzeae</taxon>
        <taxon>Zizaniinae</taxon>
        <taxon>Zizania</taxon>
    </lineage>
</organism>
<dbReference type="AlphaFoldDB" id="A0A8J5X244"/>
<name>A0A8J5X244_ZIZPA</name>
<reference evidence="1" key="2">
    <citation type="submission" date="2021-02" db="EMBL/GenBank/DDBJ databases">
        <authorList>
            <person name="Kimball J.A."/>
            <person name="Haas M.W."/>
            <person name="Macchietto M."/>
            <person name="Kono T."/>
            <person name="Duquette J."/>
            <person name="Shao M."/>
        </authorList>
    </citation>
    <scope>NUCLEOTIDE SEQUENCE</scope>
    <source>
        <tissue evidence="1">Fresh leaf tissue</tissue>
    </source>
</reference>
<protein>
    <submittedName>
        <fullName evidence="1">Uncharacterized protein</fullName>
    </submittedName>
</protein>
<sequence length="112" mass="12443">MFVVVLIDADVVVEGFYSVRCSVHGPNINIGKSIPPSRFRRLAPYSIKPPPSASPRLACAPHPRQFARRLRRSPPREQRAALVTCRSRSILAVHCVEGIGLYPFVLVLLCSH</sequence>
<comment type="caution">
    <text evidence="1">The sequence shown here is derived from an EMBL/GenBank/DDBJ whole genome shotgun (WGS) entry which is preliminary data.</text>
</comment>
<gene>
    <name evidence="1" type="ORF">GUJ93_ZPchr0013g37913</name>
</gene>
<accession>A0A8J5X244</accession>
<reference evidence="1" key="1">
    <citation type="journal article" date="2021" name="bioRxiv">
        <title>Whole Genome Assembly and Annotation of Northern Wild Rice, Zizania palustris L., Supports a Whole Genome Duplication in the Zizania Genus.</title>
        <authorList>
            <person name="Haas M."/>
            <person name="Kono T."/>
            <person name="Macchietto M."/>
            <person name="Millas R."/>
            <person name="McGilp L."/>
            <person name="Shao M."/>
            <person name="Duquette J."/>
            <person name="Hirsch C.N."/>
            <person name="Kimball J."/>
        </authorList>
    </citation>
    <scope>NUCLEOTIDE SEQUENCE</scope>
    <source>
        <tissue evidence="1">Fresh leaf tissue</tissue>
    </source>
</reference>
<dbReference type="Proteomes" id="UP000729402">
    <property type="component" value="Unassembled WGS sequence"/>
</dbReference>
<evidence type="ECO:0000313" key="1">
    <source>
        <dbReference type="EMBL" id="KAG8100035.1"/>
    </source>
</evidence>
<evidence type="ECO:0000313" key="2">
    <source>
        <dbReference type="Proteomes" id="UP000729402"/>
    </source>
</evidence>
<keyword evidence="2" id="KW-1185">Reference proteome</keyword>
<dbReference type="EMBL" id="JAAALK010000079">
    <property type="protein sequence ID" value="KAG8100035.1"/>
    <property type="molecule type" value="Genomic_DNA"/>
</dbReference>
<proteinExistence type="predicted"/>